<accession>A0A4C1WRW6</accession>
<comment type="caution">
    <text evidence="1">The sequence shown here is derived from an EMBL/GenBank/DDBJ whole genome shotgun (WGS) entry which is preliminary data.</text>
</comment>
<evidence type="ECO:0000313" key="2">
    <source>
        <dbReference type="Proteomes" id="UP000299102"/>
    </source>
</evidence>
<protein>
    <submittedName>
        <fullName evidence="1">Uncharacterized protein</fullName>
    </submittedName>
</protein>
<dbReference type="EMBL" id="BGZK01000641">
    <property type="protein sequence ID" value="GBP54236.1"/>
    <property type="molecule type" value="Genomic_DNA"/>
</dbReference>
<reference evidence="1 2" key="1">
    <citation type="journal article" date="2019" name="Commun. Biol.">
        <title>The bagworm genome reveals a unique fibroin gene that provides high tensile strength.</title>
        <authorList>
            <person name="Kono N."/>
            <person name="Nakamura H."/>
            <person name="Ohtoshi R."/>
            <person name="Tomita M."/>
            <person name="Numata K."/>
            <person name="Arakawa K."/>
        </authorList>
    </citation>
    <scope>NUCLEOTIDE SEQUENCE [LARGE SCALE GENOMIC DNA]</scope>
</reference>
<dbReference type="AlphaFoldDB" id="A0A4C1WRW6"/>
<evidence type="ECO:0000313" key="1">
    <source>
        <dbReference type="EMBL" id="GBP54236.1"/>
    </source>
</evidence>
<sequence>MTTVMNHGAWHSRDRRIMLARPDARAPRPLPVCTYLSGSDYNNYVDGLSPPDGNQVINRAAAAPAPRPAPRAPRTLRDVSSELRLHISCLFVKS</sequence>
<gene>
    <name evidence="1" type="ORF">EVAR_43261_1</name>
</gene>
<name>A0A4C1WRW6_EUMVA</name>
<keyword evidence="2" id="KW-1185">Reference proteome</keyword>
<dbReference type="Proteomes" id="UP000299102">
    <property type="component" value="Unassembled WGS sequence"/>
</dbReference>
<organism evidence="1 2">
    <name type="scientific">Eumeta variegata</name>
    <name type="common">Bagworm moth</name>
    <name type="synonym">Eumeta japonica</name>
    <dbReference type="NCBI Taxonomy" id="151549"/>
    <lineage>
        <taxon>Eukaryota</taxon>
        <taxon>Metazoa</taxon>
        <taxon>Ecdysozoa</taxon>
        <taxon>Arthropoda</taxon>
        <taxon>Hexapoda</taxon>
        <taxon>Insecta</taxon>
        <taxon>Pterygota</taxon>
        <taxon>Neoptera</taxon>
        <taxon>Endopterygota</taxon>
        <taxon>Lepidoptera</taxon>
        <taxon>Glossata</taxon>
        <taxon>Ditrysia</taxon>
        <taxon>Tineoidea</taxon>
        <taxon>Psychidae</taxon>
        <taxon>Oiketicinae</taxon>
        <taxon>Eumeta</taxon>
    </lineage>
</organism>
<proteinExistence type="predicted"/>